<evidence type="ECO:0000259" key="5">
    <source>
        <dbReference type="PROSITE" id="PS50987"/>
    </source>
</evidence>
<dbReference type="AlphaFoldDB" id="D6U1U0"/>
<name>D6U1U0_KTERA</name>
<evidence type="ECO:0000256" key="3">
    <source>
        <dbReference type="ARBA" id="ARBA00023163"/>
    </source>
</evidence>
<dbReference type="PROSITE" id="PS00846">
    <property type="entry name" value="HTH_ARSR_1"/>
    <property type="match status" value="1"/>
</dbReference>
<dbReference type="SMART" id="SM00418">
    <property type="entry name" value="HTH_ARSR"/>
    <property type="match status" value="1"/>
</dbReference>
<dbReference type="Gene3D" id="1.10.10.10">
    <property type="entry name" value="Winged helix-like DNA-binding domain superfamily/Winged helix DNA-binding domain"/>
    <property type="match status" value="1"/>
</dbReference>
<dbReference type="RefSeq" id="WP_007917827.1">
    <property type="nucleotide sequence ID" value="NZ_ADVG01000004.1"/>
</dbReference>
<dbReference type="eggNOG" id="COG0640">
    <property type="taxonomic scope" value="Bacteria"/>
</dbReference>
<dbReference type="InterPro" id="IPR018334">
    <property type="entry name" value="ArsR_HTH"/>
</dbReference>
<dbReference type="NCBIfam" id="NF033788">
    <property type="entry name" value="HTH_metalloreg"/>
    <property type="match status" value="1"/>
</dbReference>
<evidence type="ECO:0000256" key="4">
    <source>
        <dbReference type="SAM" id="MobiDB-lite"/>
    </source>
</evidence>
<keyword evidence="7" id="KW-1185">Reference proteome</keyword>
<accession>D6U1U0</accession>
<dbReference type="SUPFAM" id="SSF46785">
    <property type="entry name" value="Winged helix' DNA-binding domain"/>
    <property type="match status" value="1"/>
</dbReference>
<proteinExistence type="predicted"/>
<dbReference type="STRING" id="485913.Krac_1452"/>
<feature type="domain" description="HTH arsR-type" evidence="5">
    <location>
        <begin position="35"/>
        <end position="129"/>
    </location>
</feature>
<dbReference type="Proteomes" id="UP000004508">
    <property type="component" value="Unassembled WGS sequence"/>
</dbReference>
<dbReference type="InterPro" id="IPR001845">
    <property type="entry name" value="HTH_ArsR_DNA-bd_dom"/>
</dbReference>
<dbReference type="InParanoid" id="D6U1U0"/>
<evidence type="ECO:0000256" key="2">
    <source>
        <dbReference type="ARBA" id="ARBA00023125"/>
    </source>
</evidence>
<comment type="caution">
    <text evidence="6">The sequence shown here is derived from an EMBL/GenBank/DDBJ whole genome shotgun (WGS) entry which is preliminary data.</text>
</comment>
<dbReference type="GO" id="GO:0003677">
    <property type="term" value="F:DNA binding"/>
    <property type="evidence" value="ECO:0007669"/>
    <property type="project" value="UniProtKB-KW"/>
</dbReference>
<dbReference type="GO" id="GO:0003700">
    <property type="term" value="F:DNA-binding transcription factor activity"/>
    <property type="evidence" value="ECO:0007669"/>
    <property type="project" value="InterPro"/>
</dbReference>
<dbReference type="OrthoDB" id="9794330at2"/>
<dbReference type="InterPro" id="IPR036388">
    <property type="entry name" value="WH-like_DNA-bd_sf"/>
</dbReference>
<dbReference type="InterPro" id="IPR051011">
    <property type="entry name" value="Metal_resp_trans_reg"/>
</dbReference>
<keyword evidence="3" id="KW-0804">Transcription</keyword>
<gene>
    <name evidence="6" type="ORF">Krac_1452</name>
</gene>
<dbReference type="FunCoup" id="D6U1U0">
    <property type="interactions" value="290"/>
</dbReference>
<evidence type="ECO:0000313" key="6">
    <source>
        <dbReference type="EMBL" id="EFH80824.1"/>
    </source>
</evidence>
<protein>
    <submittedName>
        <fullName evidence="6">Transcriptional regulator, ArsR family</fullName>
    </submittedName>
</protein>
<evidence type="ECO:0000256" key="1">
    <source>
        <dbReference type="ARBA" id="ARBA00023015"/>
    </source>
</evidence>
<evidence type="ECO:0000313" key="7">
    <source>
        <dbReference type="Proteomes" id="UP000004508"/>
    </source>
</evidence>
<organism evidence="6 7">
    <name type="scientific">Ktedonobacter racemifer DSM 44963</name>
    <dbReference type="NCBI Taxonomy" id="485913"/>
    <lineage>
        <taxon>Bacteria</taxon>
        <taxon>Bacillati</taxon>
        <taxon>Chloroflexota</taxon>
        <taxon>Ktedonobacteria</taxon>
        <taxon>Ktedonobacterales</taxon>
        <taxon>Ktedonobacteraceae</taxon>
        <taxon>Ktedonobacter</taxon>
    </lineage>
</organism>
<keyword evidence="1" id="KW-0805">Transcription regulation</keyword>
<dbReference type="EMBL" id="ADVG01000004">
    <property type="protein sequence ID" value="EFH80824.1"/>
    <property type="molecule type" value="Genomic_DNA"/>
</dbReference>
<dbReference type="PROSITE" id="PS50987">
    <property type="entry name" value="HTH_ARSR_2"/>
    <property type="match status" value="1"/>
</dbReference>
<reference evidence="6" key="1">
    <citation type="journal article" date="2011" name="Stand. Genomic Sci.">
        <title>Non-contiguous finished genome sequence and contextual data of the filamentous soil bacterium Ktedonobacter racemifer type strain (SOSP1-21).</title>
        <authorList>
            <person name="Chang Y.J."/>
            <person name="Land M."/>
            <person name="Hauser L."/>
            <person name="Chertkov O."/>
            <person name="Del Rio T.G."/>
            <person name="Nolan M."/>
            <person name="Copeland A."/>
            <person name="Tice H."/>
            <person name="Cheng J.F."/>
            <person name="Lucas S."/>
            <person name="Han C."/>
            <person name="Goodwin L."/>
            <person name="Pitluck S."/>
            <person name="Ivanova N."/>
            <person name="Ovchinikova G."/>
            <person name="Pati A."/>
            <person name="Chen A."/>
            <person name="Palaniappan K."/>
            <person name="Mavromatis K."/>
            <person name="Liolios K."/>
            <person name="Brettin T."/>
            <person name="Fiebig A."/>
            <person name="Rohde M."/>
            <person name="Abt B."/>
            <person name="Goker M."/>
            <person name="Detter J.C."/>
            <person name="Woyke T."/>
            <person name="Bristow J."/>
            <person name="Eisen J.A."/>
            <person name="Markowitz V."/>
            <person name="Hugenholtz P."/>
            <person name="Kyrpides N.C."/>
            <person name="Klenk H.P."/>
            <person name="Lapidus A."/>
        </authorList>
    </citation>
    <scope>NUCLEOTIDE SEQUENCE [LARGE SCALE GENOMIC DNA]</scope>
    <source>
        <strain evidence="6">SOSP1-21</strain>
    </source>
</reference>
<dbReference type="PANTHER" id="PTHR43132:SF6">
    <property type="entry name" value="HTH-TYPE TRANSCRIPTIONAL REPRESSOR CZRA"/>
    <property type="match status" value="1"/>
</dbReference>
<dbReference type="InterPro" id="IPR036390">
    <property type="entry name" value="WH_DNA-bd_sf"/>
</dbReference>
<dbReference type="CDD" id="cd00090">
    <property type="entry name" value="HTH_ARSR"/>
    <property type="match status" value="1"/>
</dbReference>
<feature type="region of interest" description="Disordered" evidence="4">
    <location>
        <begin position="1"/>
        <end position="21"/>
    </location>
</feature>
<dbReference type="InterPro" id="IPR011991">
    <property type="entry name" value="ArsR-like_HTH"/>
</dbReference>
<keyword evidence="2" id="KW-0238">DNA-binding</keyword>
<dbReference type="Pfam" id="PF01022">
    <property type="entry name" value="HTH_5"/>
    <property type="match status" value="1"/>
</dbReference>
<dbReference type="PRINTS" id="PR00778">
    <property type="entry name" value="HTHARSR"/>
</dbReference>
<sequence>MTEPRNPIPQPSRATPTVLTPIDPETLEGARSSAPSEELLSLVVTMFQALGDSTRLQILYALMHHTLCVRDLAILVGVSESAVSHQLRLLRDRRLVRQRRSGNIIYYSLDDEHLAVLFREAEYHADHVYQNLPPHPYTG</sequence>
<dbReference type="PANTHER" id="PTHR43132">
    <property type="entry name" value="ARSENICAL RESISTANCE OPERON REPRESSOR ARSR-RELATED"/>
    <property type="match status" value="1"/>
</dbReference>
<feature type="compositionally biased region" description="Pro residues" evidence="4">
    <location>
        <begin position="1"/>
        <end position="10"/>
    </location>
</feature>